<dbReference type="Proteomes" id="UP000067626">
    <property type="component" value="Chromosome"/>
</dbReference>
<protein>
    <submittedName>
        <fullName evidence="1">Uncharacterized protein</fullName>
    </submittedName>
</protein>
<dbReference type="EMBL" id="CP012159">
    <property type="protein sequence ID" value="AKT42826.1"/>
    <property type="molecule type" value="Genomic_DNA"/>
</dbReference>
<gene>
    <name evidence="1" type="ORF">CMC5_070540</name>
</gene>
<accession>A0A0K1EPP0</accession>
<proteinExistence type="predicted"/>
<name>A0A0K1EPP0_CHOCO</name>
<evidence type="ECO:0000313" key="2">
    <source>
        <dbReference type="Proteomes" id="UP000067626"/>
    </source>
</evidence>
<reference evidence="1 2" key="1">
    <citation type="submission" date="2015-07" db="EMBL/GenBank/DDBJ databases">
        <title>Genome analysis of myxobacterium Chondromyces crocatus Cm c5 reveals a high potential for natural compound synthesis and the genetic basis for the loss of fruiting body formation.</title>
        <authorList>
            <person name="Zaburannyi N."/>
            <person name="Bunk B."/>
            <person name="Maier J."/>
            <person name="Overmann J."/>
            <person name="Mueller R."/>
        </authorList>
    </citation>
    <scope>NUCLEOTIDE SEQUENCE [LARGE SCALE GENOMIC DNA]</scope>
    <source>
        <strain evidence="1 2">Cm c5</strain>
    </source>
</reference>
<organism evidence="1 2">
    <name type="scientific">Chondromyces crocatus</name>
    <dbReference type="NCBI Taxonomy" id="52"/>
    <lineage>
        <taxon>Bacteria</taxon>
        <taxon>Pseudomonadati</taxon>
        <taxon>Myxococcota</taxon>
        <taxon>Polyangia</taxon>
        <taxon>Polyangiales</taxon>
        <taxon>Polyangiaceae</taxon>
        <taxon>Chondromyces</taxon>
    </lineage>
</organism>
<dbReference type="AlphaFoldDB" id="A0A0K1EPP0"/>
<evidence type="ECO:0000313" key="1">
    <source>
        <dbReference type="EMBL" id="AKT42826.1"/>
    </source>
</evidence>
<keyword evidence="2" id="KW-1185">Reference proteome</keyword>
<sequence>MKMVVIDAQGMIMRIVIVGMAFEAGQTRVSFDCDCGSGAARWDGPGLEVGDERFVELSLDGVRTVGEDMLDTAEPIGLTLRDGLTVLVGEVRAIDEEGFAELDLGCGGVDVEIAGALPGLHRRYRLVAAELAVFDCNF</sequence>
<dbReference type="KEGG" id="ccro:CMC5_070540"/>